<keyword evidence="7 8" id="KW-0472">Membrane</keyword>
<gene>
    <name evidence="10" type="ORF">O181_021229</name>
</gene>
<keyword evidence="5 8" id="KW-0812">Transmembrane</keyword>
<evidence type="ECO:0000313" key="10">
    <source>
        <dbReference type="EMBL" id="MBW0481514.1"/>
    </source>
</evidence>
<evidence type="ECO:0000256" key="8">
    <source>
        <dbReference type="SAM" id="Phobius"/>
    </source>
</evidence>
<comment type="similarity">
    <text evidence="3">Belongs to the wax synthase family.</text>
</comment>
<protein>
    <recommendedName>
        <fullName evidence="9">Wax synthase domain-containing protein</fullName>
    </recommendedName>
</protein>
<feature type="transmembrane region" description="Helical" evidence="8">
    <location>
        <begin position="235"/>
        <end position="259"/>
    </location>
</feature>
<evidence type="ECO:0000256" key="2">
    <source>
        <dbReference type="ARBA" id="ARBA00005179"/>
    </source>
</evidence>
<dbReference type="Pfam" id="PF13813">
    <property type="entry name" value="MBOAT_2"/>
    <property type="match status" value="1"/>
</dbReference>
<evidence type="ECO:0000256" key="3">
    <source>
        <dbReference type="ARBA" id="ARBA00007282"/>
    </source>
</evidence>
<organism evidence="10 11">
    <name type="scientific">Austropuccinia psidii MF-1</name>
    <dbReference type="NCBI Taxonomy" id="1389203"/>
    <lineage>
        <taxon>Eukaryota</taxon>
        <taxon>Fungi</taxon>
        <taxon>Dikarya</taxon>
        <taxon>Basidiomycota</taxon>
        <taxon>Pucciniomycotina</taxon>
        <taxon>Pucciniomycetes</taxon>
        <taxon>Pucciniales</taxon>
        <taxon>Sphaerophragmiaceae</taxon>
        <taxon>Austropuccinia</taxon>
    </lineage>
</organism>
<evidence type="ECO:0000259" key="9">
    <source>
        <dbReference type="Pfam" id="PF13813"/>
    </source>
</evidence>
<dbReference type="InterPro" id="IPR032805">
    <property type="entry name" value="Wax_synthase_dom"/>
</dbReference>
<evidence type="ECO:0000256" key="1">
    <source>
        <dbReference type="ARBA" id="ARBA00004141"/>
    </source>
</evidence>
<feature type="transmembrane region" description="Helical" evidence="8">
    <location>
        <begin position="271"/>
        <end position="291"/>
    </location>
</feature>
<dbReference type="OrthoDB" id="1077582at2759"/>
<evidence type="ECO:0000313" key="11">
    <source>
        <dbReference type="Proteomes" id="UP000765509"/>
    </source>
</evidence>
<dbReference type="Proteomes" id="UP000765509">
    <property type="component" value="Unassembled WGS sequence"/>
</dbReference>
<evidence type="ECO:0000256" key="5">
    <source>
        <dbReference type="ARBA" id="ARBA00022692"/>
    </source>
</evidence>
<evidence type="ECO:0000256" key="6">
    <source>
        <dbReference type="ARBA" id="ARBA00022989"/>
    </source>
</evidence>
<dbReference type="InterPro" id="IPR044851">
    <property type="entry name" value="Wax_synthase"/>
</dbReference>
<name>A0A9Q3CAE8_9BASI</name>
<keyword evidence="4" id="KW-0808">Transferase</keyword>
<keyword evidence="6 8" id="KW-1133">Transmembrane helix</keyword>
<evidence type="ECO:0000256" key="4">
    <source>
        <dbReference type="ARBA" id="ARBA00022679"/>
    </source>
</evidence>
<proteinExistence type="inferred from homology"/>
<reference evidence="10" key="1">
    <citation type="submission" date="2021-03" db="EMBL/GenBank/DDBJ databases">
        <title>Draft genome sequence of rust myrtle Austropuccinia psidii MF-1, a brazilian biotype.</title>
        <authorList>
            <person name="Quecine M.C."/>
            <person name="Pachon D.M.R."/>
            <person name="Bonatelli M.L."/>
            <person name="Correr F.H."/>
            <person name="Franceschini L.M."/>
            <person name="Leite T.F."/>
            <person name="Margarido G.R.A."/>
            <person name="Almeida C.A."/>
            <person name="Ferrarezi J.A."/>
            <person name="Labate C.A."/>
        </authorList>
    </citation>
    <scope>NUCLEOTIDE SEQUENCE</scope>
    <source>
        <strain evidence="10">MF-1</strain>
    </source>
</reference>
<dbReference type="GO" id="GO:0016020">
    <property type="term" value="C:membrane"/>
    <property type="evidence" value="ECO:0007669"/>
    <property type="project" value="UniProtKB-SubCell"/>
</dbReference>
<dbReference type="GO" id="GO:0008374">
    <property type="term" value="F:O-acyltransferase activity"/>
    <property type="evidence" value="ECO:0007669"/>
    <property type="project" value="InterPro"/>
</dbReference>
<dbReference type="EMBL" id="AVOT02006423">
    <property type="protein sequence ID" value="MBW0481514.1"/>
    <property type="molecule type" value="Genomic_DNA"/>
</dbReference>
<comment type="caution">
    <text evidence="10">The sequence shown here is derived from an EMBL/GenBank/DDBJ whole genome shotgun (WGS) entry which is preliminary data.</text>
</comment>
<comment type="subcellular location">
    <subcellularLocation>
        <location evidence="1">Membrane</location>
        <topology evidence="1">Multi-pass membrane protein</topology>
    </subcellularLocation>
</comment>
<comment type="pathway">
    <text evidence="2">Secondary metabolite biosynthesis.</text>
</comment>
<dbReference type="PANTHER" id="PTHR31595">
    <property type="entry name" value="LONG-CHAIN-ALCOHOL O-FATTY-ACYLTRANSFERASE 3-RELATED"/>
    <property type="match status" value="1"/>
</dbReference>
<feature type="transmembrane region" description="Helical" evidence="8">
    <location>
        <begin position="358"/>
        <end position="377"/>
    </location>
</feature>
<dbReference type="AlphaFoldDB" id="A0A9Q3CAE8"/>
<keyword evidence="11" id="KW-1185">Reference proteome</keyword>
<sequence length="466" mass="53156">MPWPGACPAAPFPRQVQPKPYFRTVLANNSQLFSTETHPSTVQPITLLFMNLWGLFGLLSVQALFMHPCFSNKNWYPRLIRLALAPYLFYKSLLLPFESTSPPLRADMSTNIPTATTCFYIALKSLEWGLSSGPHYTRTLKKSGQLYHWEKPSDSDKKAQRALKPSFSELIWWTVWQITSFRGFRFDWGPNMPCQRHSMTYLIIRIGVNKLLGVLAASLLVAARDAPNGRTVTALLYSIGIPSWFGSRVLGELLYNLAFGVHVGSSMDGKLTLVILFNTIIHNILAPYSFLQPVSDFFDPLHWPVFFDSPELSNSLAEFWGRRWHQILRQIFKFGGQSPIWIAEVLGFGTGFQKAASLFGPFFISGVLHEYIFWVALRPPHSTFCTILGVFPGSLVFFILQPIGLLIESLLIPRIPKKLDGGRAWTGLFLLVTVTFYRRHYVSNGWYDYQLPPFAKWSWKFILKDL</sequence>
<dbReference type="GO" id="GO:0006629">
    <property type="term" value="P:lipid metabolic process"/>
    <property type="evidence" value="ECO:0007669"/>
    <property type="project" value="InterPro"/>
</dbReference>
<feature type="transmembrane region" description="Helical" evidence="8">
    <location>
        <begin position="202"/>
        <end position="223"/>
    </location>
</feature>
<feature type="transmembrane region" description="Helical" evidence="8">
    <location>
        <begin position="424"/>
        <end position="441"/>
    </location>
</feature>
<accession>A0A9Q3CAE8</accession>
<feature type="transmembrane region" description="Helical" evidence="8">
    <location>
        <begin position="45"/>
        <end position="65"/>
    </location>
</feature>
<evidence type="ECO:0000256" key="7">
    <source>
        <dbReference type="ARBA" id="ARBA00023136"/>
    </source>
</evidence>
<dbReference type="PANTHER" id="PTHR31595:SF57">
    <property type="entry name" value="OS04G0481900 PROTEIN"/>
    <property type="match status" value="1"/>
</dbReference>
<feature type="domain" description="Wax synthase" evidence="9">
    <location>
        <begin position="303"/>
        <end position="387"/>
    </location>
</feature>
<feature type="transmembrane region" description="Helical" evidence="8">
    <location>
        <begin position="384"/>
        <end position="404"/>
    </location>
</feature>